<keyword evidence="2" id="KW-1185">Reference proteome</keyword>
<accession>A0A6V8SGW9</accession>
<proteinExistence type="predicted"/>
<protein>
    <recommendedName>
        <fullName evidence="3">Nucleotidyltransferase domain-containing protein</fullName>
    </recommendedName>
</protein>
<dbReference type="AlphaFoldDB" id="A0A6V8SGW9"/>
<dbReference type="SUPFAM" id="SSF81301">
    <property type="entry name" value="Nucleotidyltransferase"/>
    <property type="match status" value="1"/>
</dbReference>
<sequence>MIIRENSFDDIESFIEHLKKNENIIGIVEYGGRTYKDMSIGGDYDLTVIFDKPISTNFTGVHFHIKDIPVDCMLLSKEDFMSDIPQDEFMLVHLNCKIIYDKDNTISELSKRVQTTWGTSRDLSDFEKMMFRFSFKHVLDKLEHRLYDNELYTKYFIYSSMDWFLSCYARINGWEVGKPKLHLKLIEDQEPILFHIISNLYSENCLEKQFELISKCANYMLDSIGGLWREDEIIFHLLPDGKNDEVEQNEFLDILMN</sequence>
<gene>
    <name evidence="1" type="ORF">bsdtw1_02402</name>
</gene>
<evidence type="ECO:0008006" key="3">
    <source>
        <dbReference type="Google" id="ProtNLM"/>
    </source>
</evidence>
<name>A0A6V8SGW9_9CLOT</name>
<dbReference type="Proteomes" id="UP000580568">
    <property type="component" value="Unassembled WGS sequence"/>
</dbReference>
<comment type="caution">
    <text evidence="1">The sequence shown here is derived from an EMBL/GenBank/DDBJ whole genome shotgun (WGS) entry which is preliminary data.</text>
</comment>
<dbReference type="EMBL" id="BLZR01000001">
    <property type="protein sequence ID" value="GFP76300.1"/>
    <property type="molecule type" value="Genomic_DNA"/>
</dbReference>
<organism evidence="1 2">
    <name type="scientific">Clostridium fungisolvens</name>
    <dbReference type="NCBI Taxonomy" id="1604897"/>
    <lineage>
        <taxon>Bacteria</taxon>
        <taxon>Bacillati</taxon>
        <taxon>Bacillota</taxon>
        <taxon>Clostridia</taxon>
        <taxon>Eubacteriales</taxon>
        <taxon>Clostridiaceae</taxon>
        <taxon>Clostridium</taxon>
    </lineage>
</organism>
<dbReference type="RefSeq" id="WP_183277738.1">
    <property type="nucleotide sequence ID" value="NZ_BLZR01000001.1"/>
</dbReference>
<evidence type="ECO:0000313" key="1">
    <source>
        <dbReference type="EMBL" id="GFP76300.1"/>
    </source>
</evidence>
<reference evidence="1 2" key="1">
    <citation type="submission" date="2020-07" db="EMBL/GenBank/DDBJ databases">
        <title>A new beta-1,3-glucan-decomposing anaerobic bacterium isolated from anoxic soil subjected to biological soil disinfestation.</title>
        <authorList>
            <person name="Ueki A."/>
            <person name="Tonouchi A."/>
        </authorList>
    </citation>
    <scope>NUCLEOTIDE SEQUENCE [LARGE SCALE GENOMIC DNA]</scope>
    <source>
        <strain evidence="1 2">TW1</strain>
    </source>
</reference>
<dbReference type="InterPro" id="IPR043519">
    <property type="entry name" value="NT_sf"/>
</dbReference>
<evidence type="ECO:0000313" key="2">
    <source>
        <dbReference type="Proteomes" id="UP000580568"/>
    </source>
</evidence>